<reference evidence="5" key="1">
    <citation type="submission" date="2011-02" db="EMBL/GenBank/DDBJ databases">
        <title>The complete genome of Planctomyces brasiliensis DSM 5305.</title>
        <authorList>
            <person name="Lucas S."/>
            <person name="Copeland A."/>
            <person name="Lapidus A."/>
            <person name="Bruce D."/>
            <person name="Goodwin L."/>
            <person name="Pitluck S."/>
            <person name="Kyrpides N."/>
            <person name="Mavromatis K."/>
            <person name="Pagani I."/>
            <person name="Ivanova N."/>
            <person name="Ovchinnikova G."/>
            <person name="Lu M."/>
            <person name="Detter J.C."/>
            <person name="Han C."/>
            <person name="Land M."/>
            <person name="Hauser L."/>
            <person name="Markowitz V."/>
            <person name="Cheng J.-F."/>
            <person name="Hugenholtz P."/>
            <person name="Woyke T."/>
            <person name="Wu D."/>
            <person name="Tindall B."/>
            <person name="Pomrenke H.G."/>
            <person name="Brambilla E."/>
            <person name="Klenk H.-P."/>
            <person name="Eisen J.A."/>
        </authorList>
    </citation>
    <scope>NUCLEOTIDE SEQUENCE [LARGE SCALE GENOMIC DNA]</scope>
    <source>
        <strain evidence="5">ATCC 49424 / DSM 5305 / JCM 21570 / NBRC 103401 / IFAM 1448</strain>
    </source>
</reference>
<dbReference type="PANTHER" id="PTHR22953">
    <property type="entry name" value="ACID PHOSPHATASE RELATED"/>
    <property type="match status" value="1"/>
</dbReference>
<protein>
    <recommendedName>
        <fullName evidence="3">Calcineurin-like phosphoesterase domain-containing protein</fullName>
    </recommendedName>
</protein>
<dbReference type="SUPFAM" id="SSF56300">
    <property type="entry name" value="Metallo-dependent phosphatases"/>
    <property type="match status" value="1"/>
</dbReference>
<sequence>MVRLLVTTLFLLTAVFTAAAAEPEQAQPITRVWLTHDTNDPGQLVVNWMSDKPGNSIVHFGETAEYGQTAGHDEQTTLHHVQIPLQEQDTVYHYSVRSGDQRSADAVFKAYPTDVLRVAVAADWQRKDDLSAILRDNPHLLLTAGDQINRLWKACGEGRNDCVKPYAEFIDAYPELFRSIPFMPALGNHDREIRPRGNMPPQLPAYDIEATAFRKFFALPGDEWKWHFDVPEFGVRFVALDFNHISDFGTTWQSCHAFDEQSEQFRWYEQLMKQPQPFVVTLYNEKSSSIRNRAKGRWHDLFRKGTLCITGFGYFAERAEVDGFRYYNTSLSGTGTKYPDPNSKFLASENSYLLLTFDREEGTMTVEIKRLDGQVLDRQEYEKPGQS</sequence>
<proteinExistence type="predicted"/>
<dbReference type="Proteomes" id="UP000006860">
    <property type="component" value="Chromosome"/>
</dbReference>
<dbReference type="GO" id="GO:0003993">
    <property type="term" value="F:acid phosphatase activity"/>
    <property type="evidence" value="ECO:0007669"/>
    <property type="project" value="InterPro"/>
</dbReference>
<dbReference type="HOGENOM" id="CLU_713481_0_0_0"/>
<dbReference type="InterPro" id="IPR029052">
    <property type="entry name" value="Metallo-depent_PP-like"/>
</dbReference>
<evidence type="ECO:0000256" key="1">
    <source>
        <dbReference type="ARBA" id="ARBA00022729"/>
    </source>
</evidence>
<dbReference type="Gene3D" id="2.60.40.380">
    <property type="entry name" value="Purple acid phosphatase-like, N-terminal"/>
    <property type="match status" value="1"/>
</dbReference>
<dbReference type="AlphaFoldDB" id="F0SH89"/>
<dbReference type="Pfam" id="PF00149">
    <property type="entry name" value="Metallophos"/>
    <property type="match status" value="1"/>
</dbReference>
<dbReference type="OrthoDB" id="9804511at2"/>
<keyword evidence="5" id="KW-1185">Reference proteome</keyword>
<keyword evidence="1 2" id="KW-0732">Signal</keyword>
<dbReference type="RefSeq" id="WP_013629351.1">
    <property type="nucleotide sequence ID" value="NC_015174.1"/>
</dbReference>
<dbReference type="eggNOG" id="COG1409">
    <property type="taxonomic scope" value="Bacteria"/>
</dbReference>
<dbReference type="Gene3D" id="3.60.21.10">
    <property type="match status" value="1"/>
</dbReference>
<dbReference type="PANTHER" id="PTHR22953:SF153">
    <property type="entry name" value="PURPLE ACID PHOSPHATASE"/>
    <property type="match status" value="1"/>
</dbReference>
<dbReference type="SUPFAM" id="SSF49363">
    <property type="entry name" value="Purple acid phosphatase, N-terminal domain"/>
    <property type="match status" value="1"/>
</dbReference>
<dbReference type="EMBL" id="CP002546">
    <property type="protein sequence ID" value="ADY60630.1"/>
    <property type="molecule type" value="Genomic_DNA"/>
</dbReference>
<evidence type="ECO:0000313" key="5">
    <source>
        <dbReference type="Proteomes" id="UP000006860"/>
    </source>
</evidence>
<feature type="signal peptide" evidence="2">
    <location>
        <begin position="1"/>
        <end position="20"/>
    </location>
</feature>
<evidence type="ECO:0000313" key="4">
    <source>
        <dbReference type="EMBL" id="ADY60630.1"/>
    </source>
</evidence>
<dbReference type="InterPro" id="IPR004843">
    <property type="entry name" value="Calcineurin-like_PHP"/>
</dbReference>
<accession>F0SH89</accession>
<gene>
    <name evidence="4" type="ordered locus">Plabr_3033</name>
</gene>
<dbReference type="KEGG" id="pbs:Plabr_3033"/>
<evidence type="ECO:0000256" key="2">
    <source>
        <dbReference type="SAM" id="SignalP"/>
    </source>
</evidence>
<feature type="domain" description="Calcineurin-like phosphoesterase" evidence="3">
    <location>
        <begin position="116"/>
        <end position="238"/>
    </location>
</feature>
<dbReference type="InterPro" id="IPR008963">
    <property type="entry name" value="Purple_acid_Pase-like_N"/>
</dbReference>
<feature type="chain" id="PRO_5003260367" description="Calcineurin-like phosphoesterase domain-containing protein" evidence="2">
    <location>
        <begin position="21"/>
        <end position="387"/>
    </location>
</feature>
<organism evidence="4 5">
    <name type="scientific">Rubinisphaera brasiliensis (strain ATCC 49424 / DSM 5305 / JCM 21570 / IAM 15109 / NBRC 103401 / IFAM 1448)</name>
    <name type="common">Planctomyces brasiliensis</name>
    <dbReference type="NCBI Taxonomy" id="756272"/>
    <lineage>
        <taxon>Bacteria</taxon>
        <taxon>Pseudomonadati</taxon>
        <taxon>Planctomycetota</taxon>
        <taxon>Planctomycetia</taxon>
        <taxon>Planctomycetales</taxon>
        <taxon>Planctomycetaceae</taxon>
        <taxon>Rubinisphaera</taxon>
    </lineage>
</organism>
<dbReference type="InterPro" id="IPR039331">
    <property type="entry name" value="PAPs-like"/>
</dbReference>
<evidence type="ECO:0000259" key="3">
    <source>
        <dbReference type="Pfam" id="PF00149"/>
    </source>
</evidence>
<dbReference type="GO" id="GO:0046872">
    <property type="term" value="F:metal ion binding"/>
    <property type="evidence" value="ECO:0007669"/>
    <property type="project" value="InterPro"/>
</dbReference>
<name>F0SH89_RUBBR</name>